<keyword evidence="4" id="KW-0677">Repeat</keyword>
<feature type="binding site" description="in inhibited form" evidence="10">
    <location>
        <position position="170"/>
    </location>
    <ligand>
        <name>Zn(2+)</name>
        <dbReference type="ChEBI" id="CHEBI:29105"/>
        <label>2</label>
        <note>catalytic</note>
    </ligand>
</feature>
<evidence type="ECO:0000256" key="6">
    <source>
        <dbReference type="ARBA" id="ARBA00022833"/>
    </source>
</evidence>
<dbReference type="GO" id="GO:0030198">
    <property type="term" value="P:extracellular matrix organization"/>
    <property type="evidence" value="ECO:0007669"/>
    <property type="project" value="TreeGrafter"/>
</dbReference>
<feature type="binding site" evidence="10">
    <location>
        <position position="401"/>
    </location>
    <ligand>
        <name>Ca(2+)</name>
        <dbReference type="ChEBI" id="CHEBI:29108"/>
        <label>4</label>
    </ligand>
</feature>
<evidence type="ECO:0000256" key="11">
    <source>
        <dbReference type="PROSITE-ProRule" id="PRU01011"/>
    </source>
</evidence>
<dbReference type="Gene3D" id="3.40.390.10">
    <property type="entry name" value="Collagenase (Catalytic Domain)"/>
    <property type="match status" value="1"/>
</dbReference>
<feature type="binding site" evidence="10">
    <location>
        <position position="310"/>
    </location>
    <ligand>
        <name>Zn(2+)</name>
        <dbReference type="ChEBI" id="CHEBI:29105"/>
        <label>2</label>
        <note>catalytic</note>
    </ligand>
</feature>
<feature type="binding site" evidence="10">
    <location>
        <position position="320"/>
    </location>
    <ligand>
        <name>Zn(2+)</name>
        <dbReference type="ChEBI" id="CHEBI:29105"/>
        <label>2</label>
        <note>catalytic</note>
    </ligand>
</feature>
<dbReference type="MEROPS" id="M10.018"/>
<evidence type="ECO:0000256" key="5">
    <source>
        <dbReference type="ARBA" id="ARBA00022801"/>
    </source>
</evidence>
<feature type="binding site" evidence="10">
    <location>
        <position position="214"/>
    </location>
    <ligand>
        <name>Ca(2+)</name>
        <dbReference type="ChEBI" id="CHEBI:29108"/>
        <label>1</label>
    </ligand>
</feature>
<organism evidence="14">
    <name type="scientific">Pinctada imbricata</name>
    <name type="common">Atlantic pearl-oyster</name>
    <name type="synonym">Pinctada martensii</name>
    <dbReference type="NCBI Taxonomy" id="66713"/>
    <lineage>
        <taxon>Eukaryota</taxon>
        <taxon>Metazoa</taxon>
        <taxon>Spiralia</taxon>
        <taxon>Lophotrochozoa</taxon>
        <taxon>Mollusca</taxon>
        <taxon>Bivalvia</taxon>
        <taxon>Autobranchia</taxon>
        <taxon>Pteriomorphia</taxon>
        <taxon>Pterioida</taxon>
        <taxon>Pterioidea</taxon>
        <taxon>Pteriidae</taxon>
        <taxon>Pinctada</taxon>
    </lineage>
</organism>
<feature type="compositionally biased region" description="Low complexity" evidence="12">
    <location>
        <begin position="33"/>
        <end position="52"/>
    </location>
</feature>
<dbReference type="InterPro" id="IPR036365">
    <property type="entry name" value="PGBD-like_sf"/>
</dbReference>
<feature type="binding site" evidence="10">
    <location>
        <position position="314"/>
    </location>
    <ligand>
        <name>Zn(2+)</name>
        <dbReference type="ChEBI" id="CHEBI:29105"/>
        <label>2</label>
        <note>catalytic</note>
    </ligand>
</feature>
<feature type="region of interest" description="Disordered" evidence="12">
    <location>
        <begin position="32"/>
        <end position="52"/>
    </location>
</feature>
<comment type="cofactor">
    <cofactor evidence="10">
        <name>Zn(2+)</name>
        <dbReference type="ChEBI" id="CHEBI:29105"/>
    </cofactor>
    <text evidence="10">Binds 2 Zn(2+) ions per subunit.</text>
</comment>
<feature type="binding site" evidence="10">
    <location>
        <position position="449"/>
    </location>
    <ligand>
        <name>Ca(2+)</name>
        <dbReference type="ChEBI" id="CHEBI:29108"/>
        <label>4</label>
    </ligand>
</feature>
<keyword evidence="6 10" id="KW-0862">Zinc</keyword>
<feature type="binding site" evidence="10">
    <location>
        <position position="403"/>
    </location>
    <ligand>
        <name>Ca(2+)</name>
        <dbReference type="ChEBI" id="CHEBI:29108"/>
        <label>5</label>
    </ligand>
</feature>
<protein>
    <submittedName>
        <fullName evidence="14">Matrix metalloproteinase</fullName>
    </submittedName>
</protein>
<dbReference type="EMBL" id="KC881251">
    <property type="protein sequence ID" value="AGS32054.3"/>
    <property type="molecule type" value="mRNA"/>
</dbReference>
<feature type="binding site" evidence="10">
    <location>
        <position position="260"/>
    </location>
    <ligand>
        <name>Zn(2+)</name>
        <dbReference type="ChEBI" id="CHEBI:29105"/>
        <label>1</label>
    </ligand>
</feature>
<evidence type="ECO:0000256" key="8">
    <source>
        <dbReference type="ARBA" id="ARBA00023145"/>
    </source>
</evidence>
<dbReference type="PROSITE" id="PS51642">
    <property type="entry name" value="HEMOPEXIN_2"/>
    <property type="match status" value="4"/>
</dbReference>
<evidence type="ECO:0000256" key="12">
    <source>
        <dbReference type="SAM" id="MobiDB-lite"/>
    </source>
</evidence>
<keyword evidence="3 10" id="KW-0479">Metal-binding</keyword>
<dbReference type="FunFam" id="3.40.390.10:FF:000022">
    <property type="entry name" value="Matrix metalloproteinase 1, isoform C"/>
    <property type="match status" value="1"/>
</dbReference>
<evidence type="ECO:0000256" key="2">
    <source>
        <dbReference type="ARBA" id="ARBA00022670"/>
    </source>
</evidence>
<feature type="repeat" description="Hemopexin" evidence="11">
    <location>
        <begin position="393"/>
        <end position="441"/>
    </location>
</feature>
<evidence type="ECO:0000313" key="14">
    <source>
        <dbReference type="EMBL" id="AGS32054.3"/>
    </source>
</evidence>
<dbReference type="PANTHER" id="PTHR10201:SF308">
    <property type="entry name" value="MATRIX METALLOPROTEINASE 2"/>
    <property type="match status" value="1"/>
</dbReference>
<feature type="region of interest" description="Disordered" evidence="12">
    <location>
        <begin position="356"/>
        <end position="392"/>
    </location>
</feature>
<feature type="compositionally biased region" description="Pro residues" evidence="12">
    <location>
        <begin position="360"/>
        <end position="370"/>
    </location>
</feature>
<dbReference type="InterPro" id="IPR021190">
    <property type="entry name" value="Pept_M10A"/>
</dbReference>
<dbReference type="GO" id="GO:0030574">
    <property type="term" value="P:collagen catabolic process"/>
    <property type="evidence" value="ECO:0007669"/>
    <property type="project" value="TreeGrafter"/>
</dbReference>
<dbReference type="CDD" id="cd00094">
    <property type="entry name" value="HX"/>
    <property type="match status" value="1"/>
</dbReference>
<dbReference type="GO" id="GO:0004222">
    <property type="term" value="F:metalloendopeptidase activity"/>
    <property type="evidence" value="ECO:0007669"/>
    <property type="project" value="InterPro"/>
</dbReference>
<dbReference type="SUPFAM" id="SSF47090">
    <property type="entry name" value="PGBD-like"/>
    <property type="match status" value="1"/>
</dbReference>
<feature type="binding site" evidence="10">
    <location>
        <position position="286"/>
    </location>
    <ligand>
        <name>Zn(2+)</name>
        <dbReference type="ChEBI" id="CHEBI:29105"/>
        <label>1</label>
    </ligand>
</feature>
<dbReference type="SMART" id="SM00120">
    <property type="entry name" value="HX"/>
    <property type="match status" value="4"/>
</dbReference>
<feature type="binding site" evidence="10">
    <location>
        <position position="258"/>
    </location>
    <ligand>
        <name>Zn(2+)</name>
        <dbReference type="ChEBI" id="CHEBI:29105"/>
        <label>1</label>
    </ligand>
</feature>
<dbReference type="SUPFAM" id="SSF50923">
    <property type="entry name" value="Hemopexin-like domain"/>
    <property type="match status" value="1"/>
</dbReference>
<dbReference type="InterPro" id="IPR006026">
    <property type="entry name" value="Peptidase_Metallo"/>
</dbReference>
<feature type="binding site" evidence="10">
    <location>
        <position position="288"/>
    </location>
    <ligand>
        <name>Ca(2+)</name>
        <dbReference type="ChEBI" id="CHEBI:29108"/>
        <label>3</label>
    </ligand>
</feature>
<sequence>MEGPCNRHLSHTDDRTDRSSIKYGCDNCFVRQNSSSSASSKPSSSSLSSANASASTNSEVRCETVRKSGIIKSFSERMYQWSIPPPRALLVTILLCMYGDYVYGQAQIEGEAMKYLSHFHYLPKASREQENLLHGENIKEAIKNLQRMGNIPVTGKVDERTRTLMHKKRCGVADPVDELFGTGRGRRRRKRYVLAPTKWKKYDLTYRILNYTPDLPVYYVRKALLDAFQVWSTVTKLTFTESMHGDADIMIQFASGYHKDGYPFDGKGLILAHAFFPGKGKGGDTHFDEAEHWTFNSSETGVDLFMVAAHEFGHALGLSHSNEPGALMYPWYQGYDPNFKLPYDDIRGIQTIYGGVGSLPRPPPQTPRPRTPNIYPTGGGGGGGRQPRPKGPIDPCNATFDAISVIRQEVFLFIGKYFWRLDSRGLVKGEPLQIHSFWYKLPKEIDHFDAVYESKKDGKIVFFVGDRYWRFDGNYPVVNTPKKGNPITDFGIPADIKKIDAVFIWGFNQRTYLVSGDMYWKLQEDQDYVEPDYPRDMNIWKNVPVPLDTAFQYWDGKTYFFKDKMVYKFYDMKMRVDKKYPKPIKNNFLGCNQAHTYMTIDGEAEKLKKSDNSSDKISHSVVLSCLCLIFFYTFKSNCGS</sequence>
<dbReference type="PANTHER" id="PTHR10201">
    <property type="entry name" value="MATRIX METALLOPROTEINASE"/>
    <property type="match status" value="1"/>
</dbReference>
<evidence type="ECO:0000256" key="7">
    <source>
        <dbReference type="ARBA" id="ARBA00023049"/>
    </source>
</evidence>
<keyword evidence="7" id="KW-0482">Metalloprotease</keyword>
<evidence type="ECO:0000256" key="3">
    <source>
        <dbReference type="ARBA" id="ARBA00022723"/>
    </source>
</evidence>
<dbReference type="InterPro" id="IPR033739">
    <property type="entry name" value="M10A_MMP"/>
</dbReference>
<dbReference type="InterPro" id="IPR001818">
    <property type="entry name" value="Pept_M10_metallopeptidase"/>
</dbReference>
<feature type="repeat" description="Hemopexin" evidence="11">
    <location>
        <begin position="496"/>
        <end position="543"/>
    </location>
</feature>
<feature type="binding site" evidence="10">
    <location>
        <position position="282"/>
    </location>
    <ligand>
        <name>Ca(2+)</name>
        <dbReference type="ChEBI" id="CHEBI:29108"/>
        <label>2</label>
    </ligand>
</feature>
<evidence type="ECO:0000259" key="13">
    <source>
        <dbReference type="SMART" id="SM00235"/>
    </source>
</evidence>
<name>S5TCJ9_PINIB</name>
<dbReference type="InterPro" id="IPR000585">
    <property type="entry name" value="Hemopexin-like_dom"/>
</dbReference>
<comment type="similarity">
    <text evidence="1">Belongs to the peptidase M10A family.</text>
</comment>
<dbReference type="Gene3D" id="2.110.10.10">
    <property type="entry name" value="Hemopexin-like domain"/>
    <property type="match status" value="1"/>
</dbReference>
<dbReference type="Pfam" id="PF00045">
    <property type="entry name" value="Hemopexin"/>
    <property type="match status" value="3"/>
</dbReference>
<feature type="binding site" evidence="10">
    <location>
        <position position="284"/>
    </location>
    <ligand>
        <name>Ca(2+)</name>
        <dbReference type="ChEBI" id="CHEBI:29108"/>
        <label>2</label>
    </ligand>
</feature>
<dbReference type="Pfam" id="PF00413">
    <property type="entry name" value="Peptidase_M10"/>
    <property type="match status" value="1"/>
</dbReference>
<proteinExistence type="evidence at transcript level"/>
<dbReference type="Pfam" id="PF01471">
    <property type="entry name" value="PG_binding_1"/>
    <property type="match status" value="1"/>
</dbReference>
<keyword evidence="2" id="KW-0645">Protease</keyword>
<feature type="binding site" evidence="10">
    <location>
        <position position="248"/>
    </location>
    <ligand>
        <name>Ca(2+)</name>
        <dbReference type="ChEBI" id="CHEBI:29108"/>
        <label>2</label>
    </ligand>
</feature>
<dbReference type="PRINTS" id="PR00138">
    <property type="entry name" value="MATRIXIN"/>
</dbReference>
<feature type="active site" evidence="9">
    <location>
        <position position="311"/>
    </location>
</feature>
<feature type="binding site" evidence="10">
    <location>
        <position position="265"/>
    </location>
    <ligand>
        <name>Ca(2+)</name>
        <dbReference type="ChEBI" id="CHEBI:29108"/>
        <label>3</label>
    </ligand>
</feature>
<feature type="binding site" evidence="10">
    <location>
        <position position="266"/>
    </location>
    <ligand>
        <name>Ca(2+)</name>
        <dbReference type="ChEBI" id="CHEBI:29108"/>
        <label>3</label>
    </ligand>
</feature>
<dbReference type="InterPro" id="IPR024079">
    <property type="entry name" value="MetalloPept_cat_dom_sf"/>
</dbReference>
<evidence type="ECO:0000256" key="4">
    <source>
        <dbReference type="ARBA" id="ARBA00022737"/>
    </source>
</evidence>
<dbReference type="InterPro" id="IPR002477">
    <property type="entry name" value="Peptidoglycan-bd-like"/>
</dbReference>
<dbReference type="FunFam" id="2.110.10.10:FF:000018">
    <property type="entry name" value="Matrix metallopeptidase 25b"/>
    <property type="match status" value="1"/>
</dbReference>
<evidence type="ECO:0000256" key="9">
    <source>
        <dbReference type="PIRSR" id="PIRSR621190-1"/>
    </source>
</evidence>
<keyword evidence="8" id="KW-0865">Zymogen</keyword>
<dbReference type="CDD" id="cd04278">
    <property type="entry name" value="ZnMc_MMP"/>
    <property type="match status" value="1"/>
</dbReference>
<dbReference type="GO" id="GO:0008270">
    <property type="term" value="F:zinc ion binding"/>
    <property type="evidence" value="ECO:0007669"/>
    <property type="project" value="InterPro"/>
</dbReference>
<dbReference type="GO" id="GO:0006508">
    <property type="term" value="P:proteolysis"/>
    <property type="evidence" value="ECO:0007669"/>
    <property type="project" value="UniProtKB-KW"/>
</dbReference>
<reference evidence="14" key="1">
    <citation type="submission" date="2014-07" db="EMBL/GenBank/DDBJ databases">
        <authorList>
            <person name="Yan F."/>
            <person name="Jiao Y."/>
            <person name="Du X."/>
            <person name="Deng Y."/>
        </authorList>
    </citation>
    <scope>NUCLEOTIDE SEQUENCE</scope>
</reference>
<evidence type="ECO:0000256" key="10">
    <source>
        <dbReference type="PIRSR" id="PIRSR621190-2"/>
    </source>
</evidence>
<comment type="cofactor">
    <cofactor evidence="10">
        <name>Ca(2+)</name>
        <dbReference type="ChEBI" id="CHEBI:29108"/>
    </cofactor>
    <text evidence="10">Can bind about 5 Ca(2+) ions per subunit.</text>
</comment>
<evidence type="ECO:0000256" key="1">
    <source>
        <dbReference type="ARBA" id="ARBA00010370"/>
    </source>
</evidence>
<feature type="binding site" evidence="10">
    <location>
        <position position="291"/>
    </location>
    <ligand>
        <name>Ca(2+)</name>
        <dbReference type="ChEBI" id="CHEBI:29108"/>
        <label>3</label>
    </ligand>
</feature>
<dbReference type="GO" id="GO:0005615">
    <property type="term" value="C:extracellular space"/>
    <property type="evidence" value="ECO:0007669"/>
    <property type="project" value="TreeGrafter"/>
</dbReference>
<feature type="repeat" description="Hemopexin" evidence="11">
    <location>
        <begin position="445"/>
        <end position="494"/>
    </location>
</feature>
<feature type="binding site" evidence="10">
    <location>
        <position position="328"/>
    </location>
    <ligand>
        <name>Zn(2+)</name>
        <dbReference type="ChEBI" id="CHEBI:29105"/>
        <label>2</label>
        <note>catalytic</note>
    </ligand>
</feature>
<keyword evidence="10" id="KW-0106">Calcium</keyword>
<feature type="binding site" evidence="10">
    <location>
        <position position="273"/>
    </location>
    <ligand>
        <name>Zn(2+)</name>
        <dbReference type="ChEBI" id="CHEBI:29105"/>
        <label>1</label>
    </ligand>
</feature>
<accession>S5TCJ9</accession>
<dbReference type="GO" id="GO:0031012">
    <property type="term" value="C:extracellular matrix"/>
    <property type="evidence" value="ECO:0007669"/>
    <property type="project" value="InterPro"/>
</dbReference>
<feature type="binding site" evidence="10">
    <location>
        <position position="291"/>
    </location>
    <ligand>
        <name>Ca(2+)</name>
        <dbReference type="ChEBI" id="CHEBI:29108"/>
        <label>1</label>
    </ligand>
</feature>
<dbReference type="AlphaFoldDB" id="S5TCJ9"/>
<keyword evidence="5" id="KW-0378">Hydrolase</keyword>
<dbReference type="SMART" id="SM00235">
    <property type="entry name" value="ZnMc"/>
    <property type="match status" value="1"/>
</dbReference>
<feature type="domain" description="Peptidase metallopeptidase" evidence="13">
    <location>
        <begin position="195"/>
        <end position="355"/>
    </location>
</feature>
<dbReference type="InterPro" id="IPR036375">
    <property type="entry name" value="Hemopexin-like_dom_sf"/>
</dbReference>
<feature type="binding site" evidence="10">
    <location>
        <position position="548"/>
    </location>
    <ligand>
        <name>Ca(2+)</name>
        <dbReference type="ChEBI" id="CHEBI:29108"/>
        <label>4</label>
    </ligand>
</feature>
<dbReference type="InterPro" id="IPR018487">
    <property type="entry name" value="Hemopexin-like_repeat"/>
</dbReference>
<feature type="repeat" description="Hemopexin" evidence="11">
    <location>
        <begin position="544"/>
        <end position="591"/>
    </location>
</feature>
<dbReference type="SUPFAM" id="SSF55486">
    <property type="entry name" value="Metalloproteases ('zincins'), catalytic domain"/>
    <property type="match status" value="1"/>
</dbReference>